<name>A0A5C3QDF1_9AGAR</name>
<reference evidence="7 8" key="1">
    <citation type="journal article" date="2019" name="Nat. Ecol. Evol.">
        <title>Megaphylogeny resolves global patterns of mushroom evolution.</title>
        <authorList>
            <person name="Varga T."/>
            <person name="Krizsan K."/>
            <person name="Foldi C."/>
            <person name="Dima B."/>
            <person name="Sanchez-Garcia M."/>
            <person name="Sanchez-Ramirez S."/>
            <person name="Szollosi G.J."/>
            <person name="Szarkandi J.G."/>
            <person name="Papp V."/>
            <person name="Albert L."/>
            <person name="Andreopoulos W."/>
            <person name="Angelini C."/>
            <person name="Antonin V."/>
            <person name="Barry K.W."/>
            <person name="Bougher N.L."/>
            <person name="Buchanan P."/>
            <person name="Buyck B."/>
            <person name="Bense V."/>
            <person name="Catcheside P."/>
            <person name="Chovatia M."/>
            <person name="Cooper J."/>
            <person name="Damon W."/>
            <person name="Desjardin D."/>
            <person name="Finy P."/>
            <person name="Geml J."/>
            <person name="Haridas S."/>
            <person name="Hughes K."/>
            <person name="Justo A."/>
            <person name="Karasinski D."/>
            <person name="Kautmanova I."/>
            <person name="Kiss B."/>
            <person name="Kocsube S."/>
            <person name="Kotiranta H."/>
            <person name="LaButti K.M."/>
            <person name="Lechner B.E."/>
            <person name="Liimatainen K."/>
            <person name="Lipzen A."/>
            <person name="Lukacs Z."/>
            <person name="Mihaltcheva S."/>
            <person name="Morgado L.N."/>
            <person name="Niskanen T."/>
            <person name="Noordeloos M.E."/>
            <person name="Ohm R.A."/>
            <person name="Ortiz-Santana B."/>
            <person name="Ovrebo C."/>
            <person name="Racz N."/>
            <person name="Riley R."/>
            <person name="Savchenko A."/>
            <person name="Shiryaev A."/>
            <person name="Soop K."/>
            <person name="Spirin V."/>
            <person name="Szebenyi C."/>
            <person name="Tomsovsky M."/>
            <person name="Tulloss R.E."/>
            <person name="Uehling J."/>
            <person name="Grigoriev I.V."/>
            <person name="Vagvolgyi C."/>
            <person name="Papp T."/>
            <person name="Martin F.M."/>
            <person name="Miettinen O."/>
            <person name="Hibbett D.S."/>
            <person name="Nagy L.G."/>
        </authorList>
    </citation>
    <scope>NUCLEOTIDE SEQUENCE [LARGE SCALE GENOMIC DNA]</scope>
    <source>
        <strain evidence="7 8">CBS 309.79</strain>
    </source>
</reference>
<keyword evidence="6" id="KW-0732">Signal</keyword>
<evidence type="ECO:0000256" key="4">
    <source>
        <dbReference type="ARBA" id="ARBA00022525"/>
    </source>
</evidence>
<evidence type="ECO:0000313" key="7">
    <source>
        <dbReference type="EMBL" id="TFK99177.1"/>
    </source>
</evidence>
<dbReference type="EMBL" id="ML178835">
    <property type="protein sequence ID" value="TFK99177.1"/>
    <property type="molecule type" value="Genomic_DNA"/>
</dbReference>
<dbReference type="AlphaFoldDB" id="A0A5C3QDF1"/>
<dbReference type="InterPro" id="IPR001338">
    <property type="entry name" value="Class_I_Hydrophobin"/>
</dbReference>
<keyword evidence="4 6" id="KW-0964">Secreted</keyword>
<organism evidence="7 8">
    <name type="scientific">Pterulicium gracile</name>
    <dbReference type="NCBI Taxonomy" id="1884261"/>
    <lineage>
        <taxon>Eukaryota</taxon>
        <taxon>Fungi</taxon>
        <taxon>Dikarya</taxon>
        <taxon>Basidiomycota</taxon>
        <taxon>Agaricomycotina</taxon>
        <taxon>Agaricomycetes</taxon>
        <taxon>Agaricomycetidae</taxon>
        <taxon>Agaricales</taxon>
        <taxon>Pleurotineae</taxon>
        <taxon>Pterulaceae</taxon>
        <taxon>Pterulicium</taxon>
    </lineage>
</organism>
<dbReference type="Pfam" id="PF01185">
    <property type="entry name" value="Hydrophobin"/>
    <property type="match status" value="1"/>
</dbReference>
<feature type="signal peptide" evidence="6">
    <location>
        <begin position="1"/>
        <end position="20"/>
    </location>
</feature>
<dbReference type="SMART" id="SM00075">
    <property type="entry name" value="HYDRO"/>
    <property type="match status" value="1"/>
</dbReference>
<evidence type="ECO:0000256" key="2">
    <source>
        <dbReference type="ARBA" id="ARBA00010446"/>
    </source>
</evidence>
<accession>A0A5C3QDF1</accession>
<dbReference type="STRING" id="1884261.A0A5C3QDF1"/>
<dbReference type="OrthoDB" id="4225815at2759"/>
<keyword evidence="3 6" id="KW-0134">Cell wall</keyword>
<comment type="similarity">
    <text evidence="2 6">Belongs to the fungal hydrophobin family.</text>
</comment>
<keyword evidence="5 6" id="KW-1015">Disulfide bond</keyword>
<proteinExistence type="inferred from homology"/>
<comment type="subcellular location">
    <subcellularLocation>
        <location evidence="1 6">Secreted</location>
        <location evidence="1 6">Cell wall</location>
    </subcellularLocation>
</comment>
<dbReference type="GO" id="GO:0009277">
    <property type="term" value="C:fungal-type cell wall"/>
    <property type="evidence" value="ECO:0007669"/>
    <property type="project" value="InterPro"/>
</dbReference>
<evidence type="ECO:0000256" key="1">
    <source>
        <dbReference type="ARBA" id="ARBA00004191"/>
    </source>
</evidence>
<evidence type="ECO:0000256" key="5">
    <source>
        <dbReference type="ARBA" id="ARBA00023157"/>
    </source>
</evidence>
<evidence type="ECO:0000256" key="3">
    <source>
        <dbReference type="ARBA" id="ARBA00022512"/>
    </source>
</evidence>
<dbReference type="GO" id="GO:0005199">
    <property type="term" value="F:structural constituent of cell wall"/>
    <property type="evidence" value="ECO:0007669"/>
    <property type="project" value="InterPro"/>
</dbReference>
<keyword evidence="8" id="KW-1185">Reference proteome</keyword>
<evidence type="ECO:0000256" key="6">
    <source>
        <dbReference type="RuleBase" id="RU365009"/>
    </source>
</evidence>
<protein>
    <recommendedName>
        <fullName evidence="6">Hydrophobin</fullName>
    </recommendedName>
</protein>
<feature type="chain" id="PRO_5023155554" description="Hydrophobin" evidence="6">
    <location>
        <begin position="21"/>
        <end position="113"/>
    </location>
</feature>
<evidence type="ECO:0000313" key="8">
    <source>
        <dbReference type="Proteomes" id="UP000305067"/>
    </source>
</evidence>
<dbReference type="CDD" id="cd23507">
    <property type="entry name" value="hydrophobin_I"/>
    <property type="match status" value="1"/>
</dbReference>
<sequence length="113" mass="11222">MFSKATLSLFVSTLVAVSSAASVVTRTEPGSCNTGPIQCCQSTEAPNGPTASVLLGLLGVVLQDLNVLVGIQCSPLTVIGGGGAGCDAEPVCCQNNSFKGLIAIGCLPINIGL</sequence>
<gene>
    <name evidence="7" type="ORF">BDV98DRAFT_571812</name>
</gene>
<dbReference type="Proteomes" id="UP000305067">
    <property type="component" value="Unassembled WGS sequence"/>
</dbReference>